<comment type="caution">
    <text evidence="9">The sequence shown here is derived from an EMBL/GenBank/DDBJ whole genome shotgun (WGS) entry which is preliminary data.</text>
</comment>
<keyword evidence="4 7" id="KW-0812">Transmembrane</keyword>
<keyword evidence="2 7" id="KW-0813">Transport</keyword>
<gene>
    <name evidence="9" type="ORF">FHX64_002244</name>
</gene>
<sequence length="772" mass="87919">MIRYVLWIFCFIIFIHPKAHSQKHYTISGFVTDAETGESLIGAIITVQEMRNMGTVSNSYGFYSLTLPAGNYQITVQYIGYASHIQQIRLTNSTKANIFLTPKSNALQEVIVTNHRTNENIIIPQMGMQKINTKKTRSIPVLFGEQDIMKTIQLLPGVEATGDGGSQFNVRGGSPGQNLILLDEAPIYNASHLMGFFSVFNSDAIKNVTVYKGNEPAEYGGRLASVVDLQMDDGDNKNFRISGGIGLISSRVTIQGPIVKNKGSFIISARRTYADMFLKLSKDTTLNQSRLYFYDINAKANYAIDDKNHIYLSGYLGRDALGLANIFGINWGNKTITLRWNHLFSDKIFTNTDLIFSNYDYKINLDNGEDNNIISRIQDYNFKQDYQYYISERSTLRFGIQSTYHNIVPGIITSTAQSCMQNLSNKHALESALYFSHKYTFNQNISIEYGIRASVFNLFGPGNFYSYDTNGNITDTICYNSAQIVKSYFNIEPRATLNYIISKSSSMKAAYARNTQNLHLLSNSTSSDPIDLWIPSSNNVKPEISDQVSLGYYHNMQQNQYEFSAEVYYKKLQNQIDYRDGAQLNFNENVESQLLYGKGRAYGLEIFLKKRTGKFNGWISYTLSRSENKFDAINNGRYFPTTQDRTHNINIVGIYNLNKKWTLSATWIYETGNAVTFPSGKYQIDAATMFYYSNRNANRMPAYSRLDLGATWIAKKTNKFQSSWTFSIYNAYGRNNPYIIRFENDKTDPTKTDAVQTTLFKFVPSVSYNFRF</sequence>
<evidence type="ECO:0000256" key="5">
    <source>
        <dbReference type="ARBA" id="ARBA00023136"/>
    </source>
</evidence>
<dbReference type="InterPro" id="IPR036942">
    <property type="entry name" value="Beta-barrel_TonB_sf"/>
</dbReference>
<keyword evidence="3 7" id="KW-1134">Transmembrane beta strand</keyword>
<dbReference type="Gene3D" id="2.40.170.20">
    <property type="entry name" value="TonB-dependent receptor, beta-barrel domain"/>
    <property type="match status" value="1"/>
</dbReference>
<accession>A0A7W5H325</accession>
<comment type="subcellular location">
    <subcellularLocation>
        <location evidence="1 7">Cell outer membrane</location>
        <topology evidence="1 7">Multi-pass membrane protein</topology>
    </subcellularLocation>
</comment>
<evidence type="ECO:0000256" key="4">
    <source>
        <dbReference type="ARBA" id="ARBA00022692"/>
    </source>
</evidence>
<evidence type="ECO:0000313" key="9">
    <source>
        <dbReference type="EMBL" id="MBB3188046.1"/>
    </source>
</evidence>
<keyword evidence="10" id="KW-1185">Reference proteome</keyword>
<dbReference type="InterPro" id="IPR012910">
    <property type="entry name" value="Plug_dom"/>
</dbReference>
<keyword evidence="5 7" id="KW-0472">Membrane</keyword>
<dbReference type="EMBL" id="JACHYB010000002">
    <property type="protein sequence ID" value="MBB3188046.1"/>
    <property type="molecule type" value="Genomic_DNA"/>
</dbReference>
<dbReference type="RefSeq" id="WP_183413839.1">
    <property type="nucleotide sequence ID" value="NZ_JACHYB010000002.1"/>
</dbReference>
<proteinExistence type="inferred from homology"/>
<dbReference type="InterPro" id="IPR008969">
    <property type="entry name" value="CarboxyPept-like_regulatory"/>
</dbReference>
<name>A0A7W5H325_9PORP</name>
<organism evidence="9 10">
    <name type="scientific">Microbacter margulisiae</name>
    <dbReference type="NCBI Taxonomy" id="1350067"/>
    <lineage>
        <taxon>Bacteria</taxon>
        <taxon>Pseudomonadati</taxon>
        <taxon>Bacteroidota</taxon>
        <taxon>Bacteroidia</taxon>
        <taxon>Bacteroidales</taxon>
        <taxon>Porphyromonadaceae</taxon>
        <taxon>Microbacter</taxon>
    </lineage>
</organism>
<dbReference type="InterPro" id="IPR037066">
    <property type="entry name" value="Plug_dom_sf"/>
</dbReference>
<dbReference type="Proteomes" id="UP000544222">
    <property type="component" value="Unassembled WGS sequence"/>
</dbReference>
<dbReference type="GO" id="GO:0009279">
    <property type="term" value="C:cell outer membrane"/>
    <property type="evidence" value="ECO:0007669"/>
    <property type="project" value="UniProtKB-SubCell"/>
</dbReference>
<evidence type="ECO:0000256" key="1">
    <source>
        <dbReference type="ARBA" id="ARBA00004571"/>
    </source>
</evidence>
<protein>
    <recommendedName>
        <fullName evidence="8">TonB-dependent receptor plug domain-containing protein</fullName>
    </recommendedName>
</protein>
<dbReference type="PROSITE" id="PS52016">
    <property type="entry name" value="TONB_DEPENDENT_REC_3"/>
    <property type="match status" value="1"/>
</dbReference>
<evidence type="ECO:0000256" key="7">
    <source>
        <dbReference type="PROSITE-ProRule" id="PRU01360"/>
    </source>
</evidence>
<evidence type="ECO:0000256" key="2">
    <source>
        <dbReference type="ARBA" id="ARBA00022448"/>
    </source>
</evidence>
<dbReference type="SUPFAM" id="SSF49464">
    <property type="entry name" value="Carboxypeptidase regulatory domain-like"/>
    <property type="match status" value="1"/>
</dbReference>
<evidence type="ECO:0000256" key="6">
    <source>
        <dbReference type="ARBA" id="ARBA00023237"/>
    </source>
</evidence>
<evidence type="ECO:0000256" key="3">
    <source>
        <dbReference type="ARBA" id="ARBA00022452"/>
    </source>
</evidence>
<dbReference type="Pfam" id="PF07715">
    <property type="entry name" value="Plug"/>
    <property type="match status" value="1"/>
</dbReference>
<dbReference type="AlphaFoldDB" id="A0A7W5H325"/>
<keyword evidence="6 7" id="KW-0998">Cell outer membrane</keyword>
<evidence type="ECO:0000313" key="10">
    <source>
        <dbReference type="Proteomes" id="UP000544222"/>
    </source>
</evidence>
<dbReference type="SUPFAM" id="SSF56935">
    <property type="entry name" value="Porins"/>
    <property type="match status" value="1"/>
</dbReference>
<dbReference type="Gene3D" id="2.60.40.1120">
    <property type="entry name" value="Carboxypeptidase-like, regulatory domain"/>
    <property type="match status" value="1"/>
</dbReference>
<comment type="similarity">
    <text evidence="7">Belongs to the TonB-dependent receptor family.</text>
</comment>
<evidence type="ECO:0000259" key="8">
    <source>
        <dbReference type="Pfam" id="PF07715"/>
    </source>
</evidence>
<reference evidence="9 10" key="1">
    <citation type="submission" date="2020-08" db="EMBL/GenBank/DDBJ databases">
        <title>Genomic Encyclopedia of Type Strains, Phase IV (KMG-IV): sequencing the most valuable type-strain genomes for metagenomic binning, comparative biology and taxonomic classification.</title>
        <authorList>
            <person name="Goeker M."/>
        </authorList>
    </citation>
    <scope>NUCLEOTIDE SEQUENCE [LARGE SCALE GENOMIC DNA]</scope>
    <source>
        <strain evidence="9 10">DSM 27471</strain>
    </source>
</reference>
<dbReference type="Pfam" id="PF13715">
    <property type="entry name" value="CarbopepD_reg_2"/>
    <property type="match status" value="1"/>
</dbReference>
<feature type="domain" description="TonB-dependent receptor plug" evidence="8">
    <location>
        <begin position="144"/>
        <end position="222"/>
    </location>
</feature>
<dbReference type="InterPro" id="IPR039426">
    <property type="entry name" value="TonB-dep_rcpt-like"/>
</dbReference>
<dbReference type="Gene3D" id="2.170.130.10">
    <property type="entry name" value="TonB-dependent receptor, plug domain"/>
    <property type="match status" value="1"/>
</dbReference>